<dbReference type="GO" id="GO:0000166">
    <property type="term" value="F:nucleotide binding"/>
    <property type="evidence" value="ECO:0007669"/>
    <property type="project" value="UniProtKB-KW"/>
</dbReference>
<evidence type="ECO:0000259" key="8">
    <source>
        <dbReference type="Pfam" id="PF21570"/>
    </source>
</evidence>
<keyword evidence="3" id="KW-0520">NAD</keyword>
<dbReference type="Gene3D" id="3.40.50.10690">
    <property type="entry name" value="putative lor/sdh protein like domains"/>
    <property type="match status" value="1"/>
</dbReference>
<dbReference type="Pfam" id="PF21570">
    <property type="entry name" value="ArgZ-like_C_2nd"/>
    <property type="match status" value="1"/>
</dbReference>
<organism evidence="10">
    <name type="scientific">uncultured Thermomicrobiales bacterium</name>
    <dbReference type="NCBI Taxonomy" id="1645740"/>
    <lineage>
        <taxon>Bacteria</taxon>
        <taxon>Pseudomonadati</taxon>
        <taxon>Thermomicrobiota</taxon>
        <taxon>Thermomicrobia</taxon>
        <taxon>Thermomicrobiales</taxon>
        <taxon>environmental samples</taxon>
    </lineage>
</organism>
<comment type="cofactor">
    <cofactor evidence="1">
        <name>NAD(+)</name>
        <dbReference type="ChEBI" id="CHEBI:57540"/>
    </cofactor>
</comment>
<dbReference type="InterPro" id="IPR005239">
    <property type="entry name" value="ArgZ/ArgE-like"/>
</dbReference>
<dbReference type="Pfam" id="PF04455">
    <property type="entry name" value="Saccharop_dh_N"/>
    <property type="match status" value="1"/>
</dbReference>
<evidence type="ECO:0000259" key="7">
    <source>
        <dbReference type="Pfam" id="PF04455"/>
    </source>
</evidence>
<accession>A0A6J4VGN9</accession>
<evidence type="ECO:0000256" key="6">
    <source>
        <dbReference type="SAM" id="MobiDB-lite"/>
    </source>
</evidence>
<sequence length="451" mass="47342">MHETRAQASRRDGRTAAGEGAPRLPHARTVELRGHIIDSHILSQVMDLVMDRNAEFYIEQFDVGRNKFDPSYCRIAIHAATPDALDEMLEAVNRLGAQGLEAEETDARSAPAPADGVLPEGFHCTTNMPTEVRIGGDWVVVEAIEMDLAIALRLGSDLKPVGAYVVPMADVRAGTPIVIGHEGVRVLPIERPRSPALLGSAARASQGGFSFMSSAVSSERPKAAAIAELAEQMRRVREVGGRTLVVGGPAIIHTGAGPLLAALIRNGYVKLLFAGNALAAHDIESALYNTSLGVSLSADSEGAALEHGHEHHLRSINAIRAAGSIANAVGSGLLTSGIMYECVKNDVPFVLAGSIRDDGPLPDVITDTMAAQRAMRAHVQSPQGVGLALLMGTTLHAIAVGNLLPAATLTVCVDINPAVVTKLLDRGSLQTAGLVIDAGGFLRELTQQLGV</sequence>
<dbReference type="AlphaFoldDB" id="A0A6J4VGN9"/>
<feature type="compositionally biased region" description="Basic and acidic residues" evidence="6">
    <location>
        <begin position="1"/>
        <end position="14"/>
    </location>
</feature>
<dbReference type="Gene3D" id="3.30.70.2690">
    <property type="entry name" value="LOR/SDH bifunctional enzyme, conserved domain"/>
    <property type="match status" value="1"/>
</dbReference>
<dbReference type="GO" id="GO:0008473">
    <property type="term" value="F:ornithine cyclodeaminase activity"/>
    <property type="evidence" value="ECO:0007669"/>
    <property type="project" value="UniProtKB-EC"/>
</dbReference>
<reference evidence="10" key="1">
    <citation type="submission" date="2020-02" db="EMBL/GenBank/DDBJ databases">
        <authorList>
            <person name="Meier V. D."/>
        </authorList>
    </citation>
    <scope>NUCLEOTIDE SEQUENCE</scope>
    <source>
        <strain evidence="10">AVDCRST_MAG18</strain>
    </source>
</reference>
<dbReference type="CDD" id="cd12144">
    <property type="entry name" value="SDH_N_domain"/>
    <property type="match status" value="1"/>
</dbReference>
<evidence type="ECO:0000259" key="9">
    <source>
        <dbReference type="Pfam" id="PF21571"/>
    </source>
</evidence>
<dbReference type="InterPro" id="IPR007545">
    <property type="entry name" value="LOR/SDH_bifunc_enz_cons_dom"/>
</dbReference>
<dbReference type="InterPro" id="IPR043009">
    <property type="entry name" value="LOR/SDH_bifunc_enz_cons_dom_sf"/>
</dbReference>
<dbReference type="NCBIfam" id="TIGR00300">
    <property type="entry name" value="TIGR00300 family protein"/>
    <property type="match status" value="1"/>
</dbReference>
<dbReference type="EMBL" id="CADCWN010000195">
    <property type="protein sequence ID" value="CAA9575788.1"/>
    <property type="molecule type" value="Genomic_DNA"/>
</dbReference>
<evidence type="ECO:0000256" key="2">
    <source>
        <dbReference type="ARBA" id="ARBA00022741"/>
    </source>
</evidence>
<dbReference type="InterPro" id="IPR048964">
    <property type="entry name" value="ArgZ/ArgE-like_C_1st"/>
</dbReference>
<dbReference type="InterPro" id="IPR048963">
    <property type="entry name" value="ArgZ/ArgE-like_C_2nd"/>
</dbReference>
<gene>
    <name evidence="10" type="ORF">AVDCRST_MAG18-2533</name>
</gene>
<keyword evidence="4" id="KW-0456">Lyase</keyword>
<keyword evidence="2" id="KW-0547">Nucleotide-binding</keyword>
<feature type="domain" description="Arginine dihydrolase ArgZ/ArgE-like C-terminal first subdomain" evidence="9">
    <location>
        <begin position="129"/>
        <end position="226"/>
    </location>
</feature>
<protein>
    <recommendedName>
        <fullName evidence="5">ornithine cyclodeaminase</fullName>
        <ecNumber evidence="5">4.3.1.12</ecNumber>
    </recommendedName>
</protein>
<evidence type="ECO:0000256" key="4">
    <source>
        <dbReference type="ARBA" id="ARBA00023239"/>
    </source>
</evidence>
<dbReference type="EC" id="4.3.1.12" evidence="5"/>
<feature type="domain" description="Arginine dihydrolase ArgZ/ArgE-like C-terminal second subdomain" evidence="8">
    <location>
        <begin position="228"/>
        <end position="445"/>
    </location>
</feature>
<evidence type="ECO:0000256" key="3">
    <source>
        <dbReference type="ARBA" id="ARBA00023027"/>
    </source>
</evidence>
<evidence type="ECO:0000256" key="5">
    <source>
        <dbReference type="ARBA" id="ARBA00066346"/>
    </source>
</evidence>
<evidence type="ECO:0000256" key="1">
    <source>
        <dbReference type="ARBA" id="ARBA00001911"/>
    </source>
</evidence>
<feature type="domain" description="LOR/SDH bifunctional enzyme conserved" evidence="7">
    <location>
        <begin position="28"/>
        <end position="127"/>
    </location>
</feature>
<feature type="region of interest" description="Disordered" evidence="6">
    <location>
        <begin position="1"/>
        <end position="26"/>
    </location>
</feature>
<name>A0A6J4VGN9_9BACT</name>
<evidence type="ECO:0000313" key="10">
    <source>
        <dbReference type="EMBL" id="CAA9575788.1"/>
    </source>
</evidence>
<dbReference type="Pfam" id="PF21571">
    <property type="entry name" value="ArgZ-like_C_1st"/>
    <property type="match status" value="1"/>
</dbReference>
<proteinExistence type="predicted"/>